<keyword evidence="8" id="KW-0406">Ion transport</keyword>
<dbReference type="GO" id="GO:0022848">
    <property type="term" value="F:acetylcholine-gated monoatomic cation-selective channel activity"/>
    <property type="evidence" value="ECO:0007669"/>
    <property type="project" value="InterPro"/>
</dbReference>
<keyword evidence="7" id="KW-0770">Synapse</keyword>
<keyword evidence="10" id="KW-1015">Disulfide bond</keyword>
<comment type="similarity">
    <text evidence="1">Belongs to the ligand-gated ion channel (TC 1.A.9) family. Acetylcholine receptor (TC 1.A.9.1) subfamily.</text>
</comment>
<evidence type="ECO:0000256" key="14">
    <source>
        <dbReference type="ARBA" id="ARBA00023286"/>
    </source>
</evidence>
<evidence type="ECO:0000256" key="17">
    <source>
        <dbReference type="SAM" id="Phobius"/>
    </source>
</evidence>
<evidence type="ECO:0000256" key="1">
    <source>
        <dbReference type="ARBA" id="ARBA00009237"/>
    </source>
</evidence>
<evidence type="ECO:0000256" key="13">
    <source>
        <dbReference type="ARBA" id="ARBA00023257"/>
    </source>
</evidence>
<dbReference type="GO" id="GO:0004888">
    <property type="term" value="F:transmembrane signaling receptor activity"/>
    <property type="evidence" value="ECO:0007669"/>
    <property type="project" value="InterPro"/>
</dbReference>
<dbReference type="Pfam" id="PF02932">
    <property type="entry name" value="Neur_chan_memb"/>
    <property type="match status" value="1"/>
</dbReference>
<dbReference type="InterPro" id="IPR036719">
    <property type="entry name" value="Neuro-gated_channel_TM_sf"/>
</dbReference>
<keyword evidence="6 17" id="KW-1133">Transmembrane helix</keyword>
<evidence type="ECO:0000256" key="15">
    <source>
        <dbReference type="ARBA" id="ARBA00023303"/>
    </source>
</evidence>
<feature type="domain" description="Neurotransmitter-gated ion-channel ligand-binding" evidence="18">
    <location>
        <begin position="162"/>
        <end position="372"/>
    </location>
</feature>
<dbReference type="InterPro" id="IPR006201">
    <property type="entry name" value="Neur_channel"/>
</dbReference>
<feature type="transmembrane region" description="Helical" evidence="17">
    <location>
        <begin position="373"/>
        <end position="396"/>
    </location>
</feature>
<evidence type="ECO:0000256" key="16">
    <source>
        <dbReference type="ARBA" id="ARBA00034104"/>
    </source>
</evidence>
<keyword evidence="15" id="KW-0407">Ion channel</keyword>
<name>A0A0K0FKU4_STRVS</name>
<keyword evidence="2" id="KW-0813">Transport</keyword>
<reference evidence="20" key="1">
    <citation type="submission" date="2014-07" db="EMBL/GenBank/DDBJ databases">
        <authorList>
            <person name="Martin A.A"/>
            <person name="De Silva N."/>
        </authorList>
    </citation>
    <scope>NUCLEOTIDE SEQUENCE</scope>
</reference>
<evidence type="ECO:0000256" key="7">
    <source>
        <dbReference type="ARBA" id="ARBA00023018"/>
    </source>
</evidence>
<keyword evidence="3" id="KW-1003">Cell membrane</keyword>
<dbReference type="FunFam" id="2.70.170.10:FF:000016">
    <property type="entry name" value="Nicotinic acetylcholine receptor subunit"/>
    <property type="match status" value="1"/>
</dbReference>
<protein>
    <submittedName>
        <fullName evidence="21">Ligand-gated ion channel 4 (inferred by orthology to a C. elegans protein)</fullName>
    </submittedName>
</protein>
<dbReference type="STRING" id="75913.A0A0K0FKU4"/>
<evidence type="ECO:0000256" key="10">
    <source>
        <dbReference type="ARBA" id="ARBA00023157"/>
    </source>
</evidence>
<dbReference type="CDD" id="cd19051">
    <property type="entry name" value="LGIC_TM_cation"/>
    <property type="match status" value="1"/>
</dbReference>
<accession>A0A0K0FKU4</accession>
<dbReference type="Gene3D" id="2.70.170.10">
    <property type="entry name" value="Neurotransmitter-gated ion-channel ligand-binding domain"/>
    <property type="match status" value="1"/>
</dbReference>
<keyword evidence="11" id="KW-0675">Receptor</keyword>
<dbReference type="Proteomes" id="UP000035680">
    <property type="component" value="Unassembled WGS sequence"/>
</dbReference>
<evidence type="ECO:0000313" key="21">
    <source>
        <dbReference type="WBParaSite" id="SVE_0965800.1"/>
    </source>
</evidence>
<dbReference type="PRINTS" id="PR00254">
    <property type="entry name" value="NICOTINICR"/>
</dbReference>
<keyword evidence="13" id="KW-0628">Postsynaptic cell membrane</keyword>
<evidence type="ECO:0000256" key="11">
    <source>
        <dbReference type="ARBA" id="ARBA00023170"/>
    </source>
</evidence>
<sequence>MAIARIIFIFYVYILLIIYGNCWINSELIKYPNTKNAFGNNKKISLQDVVKLKDHETFNKHQKLKGSSSFSSEKIPYDSKKINSFIEFNSDLLRMWASIVEGKQRNGLKKDISNNKNHQLIERRLNKTNEKIKTLKRNLWENKVNKNVKKSFDIKMSADRIEERLYKTLLNSERYEKDVRPSLHHSIQTNVTFGFLLNQIVEMDEKNQILTTRCWLNINWFDPRLTWNQSDWGGIDILYVPHQKLWKPDIMLINNAVTEYFGSLVSTDIMTTSKGNVTWLFSALFKSVFHLNVKYYPFDDQECELRFASWSHQQSEIDLRLITNQGDLSFYMNNSEFSLINMHAYREVLHFPTRNNVTWPTIVIKIKIHRRPLFYVFNHVLPCALISSMAVLGFLMPPETGEKINMCITTMLSMGVYLQSITESIPPTSEAVPLIGIYYLSSLSIVCLATVVNVITLNVHRSGSTNQGRSIPYWMHKFILVYLAKFLFMTIHEPDSVALTKIARTNNSIRKKSILRDLKKAKMLADREKLDNEDCECLKKQENEDSSNLIFKNKKNINNFNKNKHVYKSLIRKQTETLKTFPKELTKVYFSVDSLKSTNIDESNVDNKTEPKISLFEKMVQCSMLSNMNLPSESFQEKFFVDSFRRILKRIYWTLEQQEIRSEILDERKRIQWQWHQLASVVDRFLLILFSIATMTTVGVFLILPAMFGNYSVVSLLFK</sequence>
<reference evidence="21" key="2">
    <citation type="submission" date="2015-08" db="UniProtKB">
        <authorList>
            <consortium name="WormBaseParasite"/>
        </authorList>
    </citation>
    <scope>IDENTIFICATION</scope>
</reference>
<keyword evidence="9 17" id="KW-0472">Membrane</keyword>
<evidence type="ECO:0000259" key="19">
    <source>
        <dbReference type="Pfam" id="PF02932"/>
    </source>
</evidence>
<keyword evidence="14" id="KW-1071">Ligand-gated ion channel</keyword>
<dbReference type="FunFam" id="1.20.58.390:FF:000043">
    <property type="entry name" value="AcetylCholine Receptor"/>
    <property type="match status" value="1"/>
</dbReference>
<dbReference type="PRINTS" id="PR00252">
    <property type="entry name" value="NRIONCHANNEL"/>
</dbReference>
<keyword evidence="12" id="KW-0325">Glycoprotein</keyword>
<dbReference type="InterPro" id="IPR038050">
    <property type="entry name" value="Neuro_actylchol_rec"/>
</dbReference>
<evidence type="ECO:0000256" key="12">
    <source>
        <dbReference type="ARBA" id="ARBA00023180"/>
    </source>
</evidence>
<dbReference type="GO" id="GO:0045211">
    <property type="term" value="C:postsynaptic membrane"/>
    <property type="evidence" value="ECO:0007669"/>
    <property type="project" value="UniProtKB-SubCell"/>
</dbReference>
<dbReference type="Pfam" id="PF02931">
    <property type="entry name" value="Neur_chan_LBD"/>
    <property type="match status" value="1"/>
</dbReference>
<keyword evidence="5" id="KW-0732">Signal</keyword>
<dbReference type="InterPro" id="IPR036734">
    <property type="entry name" value="Neur_chan_lig-bd_sf"/>
</dbReference>
<evidence type="ECO:0000259" key="18">
    <source>
        <dbReference type="Pfam" id="PF02931"/>
    </source>
</evidence>
<evidence type="ECO:0000313" key="20">
    <source>
        <dbReference type="Proteomes" id="UP000035680"/>
    </source>
</evidence>
<keyword evidence="4 17" id="KW-0812">Transmembrane</keyword>
<evidence type="ECO:0000256" key="3">
    <source>
        <dbReference type="ARBA" id="ARBA00022475"/>
    </source>
</evidence>
<evidence type="ECO:0000256" key="2">
    <source>
        <dbReference type="ARBA" id="ARBA00022448"/>
    </source>
</evidence>
<dbReference type="PANTHER" id="PTHR18945">
    <property type="entry name" value="NEUROTRANSMITTER GATED ION CHANNEL"/>
    <property type="match status" value="1"/>
</dbReference>
<dbReference type="WBParaSite" id="SVE_0965800.1">
    <property type="protein sequence ID" value="SVE_0965800.1"/>
    <property type="gene ID" value="SVE_0965800"/>
</dbReference>
<evidence type="ECO:0000256" key="6">
    <source>
        <dbReference type="ARBA" id="ARBA00022989"/>
    </source>
</evidence>
<dbReference type="SUPFAM" id="SSF90112">
    <property type="entry name" value="Neurotransmitter-gated ion-channel transmembrane pore"/>
    <property type="match status" value="1"/>
</dbReference>
<dbReference type="CDD" id="cd18997">
    <property type="entry name" value="LGIC_ECD_nAChR"/>
    <property type="match status" value="1"/>
</dbReference>
<dbReference type="InterPro" id="IPR002394">
    <property type="entry name" value="Nicotinic_acetylcholine_rcpt"/>
</dbReference>
<proteinExistence type="inferred from homology"/>
<feature type="transmembrane region" description="Helical" evidence="17">
    <location>
        <begin position="6"/>
        <end position="24"/>
    </location>
</feature>
<dbReference type="InterPro" id="IPR006029">
    <property type="entry name" value="Neurotrans-gated_channel_TM"/>
</dbReference>
<feature type="transmembrane region" description="Helical" evidence="17">
    <location>
        <begin position="437"/>
        <end position="459"/>
    </location>
</feature>
<comment type="subcellular location">
    <subcellularLocation>
        <location evidence="16">Postsynaptic cell membrane</location>
        <topology evidence="16">Multi-pass membrane protein</topology>
    </subcellularLocation>
</comment>
<feature type="transmembrane region" description="Helical" evidence="17">
    <location>
        <begin position="685"/>
        <end position="708"/>
    </location>
</feature>
<dbReference type="AlphaFoldDB" id="A0A0K0FKU4"/>
<dbReference type="Gene3D" id="1.20.58.390">
    <property type="entry name" value="Neurotransmitter-gated ion-channel transmembrane domain"/>
    <property type="match status" value="1"/>
</dbReference>
<dbReference type="InterPro" id="IPR006202">
    <property type="entry name" value="Neur_chan_lig-bd"/>
</dbReference>
<keyword evidence="20" id="KW-1185">Reference proteome</keyword>
<evidence type="ECO:0000256" key="9">
    <source>
        <dbReference type="ARBA" id="ARBA00023136"/>
    </source>
</evidence>
<evidence type="ECO:0000256" key="8">
    <source>
        <dbReference type="ARBA" id="ARBA00023065"/>
    </source>
</evidence>
<evidence type="ECO:0000256" key="4">
    <source>
        <dbReference type="ARBA" id="ARBA00022692"/>
    </source>
</evidence>
<dbReference type="SUPFAM" id="SSF63712">
    <property type="entry name" value="Nicotinic receptor ligand binding domain-like"/>
    <property type="match status" value="1"/>
</dbReference>
<evidence type="ECO:0000256" key="5">
    <source>
        <dbReference type="ARBA" id="ARBA00022729"/>
    </source>
</evidence>
<feature type="domain" description="Neurotransmitter-gated ion-channel transmembrane" evidence="19">
    <location>
        <begin position="380"/>
        <end position="695"/>
    </location>
</feature>
<organism evidence="20 21">
    <name type="scientific">Strongyloides venezuelensis</name>
    <name type="common">Threadworm</name>
    <dbReference type="NCBI Taxonomy" id="75913"/>
    <lineage>
        <taxon>Eukaryota</taxon>
        <taxon>Metazoa</taxon>
        <taxon>Ecdysozoa</taxon>
        <taxon>Nematoda</taxon>
        <taxon>Chromadorea</taxon>
        <taxon>Rhabditida</taxon>
        <taxon>Tylenchina</taxon>
        <taxon>Panagrolaimomorpha</taxon>
        <taxon>Strongyloidoidea</taxon>
        <taxon>Strongyloididae</taxon>
        <taxon>Strongyloides</taxon>
    </lineage>
</organism>